<dbReference type="PANTHER" id="PTHR23118:SF42">
    <property type="entry name" value="ATP-CITRATE SYNTHASE"/>
    <property type="match status" value="1"/>
</dbReference>
<comment type="similarity">
    <text evidence="3 17">In the C-terminal section; belongs to the succinate/malate CoA ligase alpha subunit family.</text>
</comment>
<evidence type="ECO:0000256" key="12">
    <source>
        <dbReference type="ARBA" id="ARBA00022840"/>
    </source>
</evidence>
<comment type="subunit">
    <text evidence="17">Homotetramer.</text>
</comment>
<keyword evidence="10 17" id="KW-0479">Metal-binding</keyword>
<gene>
    <name evidence="22" type="ORF">FBUS_04919</name>
</gene>
<feature type="domain" description="ATP-citrate synthase citrate-binding" evidence="20">
    <location>
        <begin position="270"/>
        <end position="456"/>
    </location>
</feature>
<dbReference type="InterPro" id="IPR014608">
    <property type="entry name" value="ATP-citrate_synthase"/>
</dbReference>
<keyword evidence="7 17" id="KW-0444">Lipid biosynthesis</keyword>
<keyword evidence="8" id="KW-0597">Phosphoprotein</keyword>
<feature type="domain" description="ATP-citrate synthase ATP-grasp" evidence="21">
    <location>
        <begin position="2"/>
        <end position="247"/>
    </location>
</feature>
<dbReference type="InterPro" id="IPR005811">
    <property type="entry name" value="SUCC_ACL_C"/>
</dbReference>
<sequence length="1141" mass="125354">MSARAICEFSAKQLLYANIRDQYLSNNHRYRVTHELRFEWPINGISEDVKFVAKPDVLLKRRGKLGLMCVEKSGPEIQKWLAENIGKEIKIGSCSGILDRFIVESFVPHEKNEEYYVCIYTKREENVIMFSHEGGVDVGDVDHKAGRYSISVRDMVLRRETGQPLCSAQELLKSSLFVGIKETGRKEILAHFVAELHRVFDELHFTYLEINPLVVCPWTSTDLTSKKLYVHILDVAAKLDQCAEYLFAIDGRWAPGGIPVEFPSPFGRIKTPEEQYIAELDACTGASMKLSILNPNGRIWTMCAGGGASLIYADTVCELAERLHSSGQGGLGAADLANYGEYSGAPTEEQTYDYAKTILSLMTRGEPHPEGKILIIGGGIANFTNVAATFKGIVRALKERKTALQQHRVRLFVRRAGPNYQEGLRIMRELAGTLEIPIHVFGPETHMTAVVSMALGFREIPSVPLNTQPSATDTLRKVTMLSGGGFVTDPALMNQVNAVQSEERSDFQNIFTAESRCIVWGLQTKAVQSMLDFDYASDRTKPSVAAVVYPFGEHRQVKVYWGSTEMLLPVYQDLKEAIQKHPDARILVNFASLRVAYEVAMEAMSIDRIASDDSPTSAKGEAQLTCIAIIAEGIPENFTRQLISRAKDRNILLIGPATVGGVKPGCFKIGNTGGMMDNILTSRLYRPGSVAYVSRSGGMSNELNNIISMNSDGVEEGIAIGGDRYPGSTFIDHVLRYESNPAVKMIVLLGEVGGTEEYAVVEAVRSGLVRKPLVAWCIGTCAQTLERATGAESIQFGHAGACANSERETAVAKNAALSAAGIHVPSSFDDLDAVIREVYTNLVCTGKLVPKPERKPRPVPIDYAWAKELGLIRRPAAFTSTICDDRGPEPLFAGVPISQIISEQLGIGGVVSLLWFKRRLPDYCTKFLELCLVITADHGPAVSGAVNTIVTARAGKDLLSSLTAGLLTIGDRFGGALDAAARQFSAAFDAGLTPAEFVAKERQASRLIMGIGHRIKSITNPDMRVKLLNEYVHQHFPATPLVDYAFAVEQVTTKKRPNLILNVDGMIGVAMVDLLRHCGHFTRAEADEYIAIGTLNGLFVLGRSIGFIGHYLDQRRLHQGLYRHPWEDISYLLPDLELNDH</sequence>
<evidence type="ECO:0000313" key="22">
    <source>
        <dbReference type="EMBL" id="KAA0183787.1"/>
    </source>
</evidence>
<dbReference type="SUPFAM" id="SSF56059">
    <property type="entry name" value="Glutathione synthetase ATP-binding domain-like"/>
    <property type="match status" value="1"/>
</dbReference>
<keyword evidence="11 17" id="KW-0547">Nucleotide-binding</keyword>
<keyword evidence="5 17" id="KW-0963">Cytoplasm</keyword>
<evidence type="ECO:0000256" key="3">
    <source>
        <dbReference type="ARBA" id="ARBA00005899"/>
    </source>
</evidence>
<comment type="subcellular location">
    <subcellularLocation>
        <location evidence="2">Cytoplasm</location>
        <location evidence="2">Cytosol</location>
    </subcellularLocation>
</comment>
<evidence type="ECO:0000256" key="7">
    <source>
        <dbReference type="ARBA" id="ARBA00022516"/>
    </source>
</evidence>
<evidence type="ECO:0000256" key="2">
    <source>
        <dbReference type="ARBA" id="ARBA00004514"/>
    </source>
</evidence>
<keyword evidence="9 17" id="KW-0808">Transferase</keyword>
<keyword evidence="14" id="KW-0832">Ubl conjugation</keyword>
<dbReference type="InterPro" id="IPR032263">
    <property type="entry name" value="Citrate-bd"/>
</dbReference>
<dbReference type="InterPro" id="IPR016102">
    <property type="entry name" value="Succinyl-CoA_synth-like"/>
</dbReference>
<evidence type="ECO:0000256" key="13">
    <source>
        <dbReference type="ARBA" id="ARBA00022842"/>
    </source>
</evidence>
<reference evidence="22" key="1">
    <citation type="submission" date="2019-05" db="EMBL/GenBank/DDBJ databases">
        <title>Annotation for the trematode Fasciolopsis buski.</title>
        <authorList>
            <person name="Choi Y.-J."/>
        </authorList>
    </citation>
    <scope>NUCLEOTIDE SEQUENCE</scope>
    <source>
        <strain evidence="22">HT</strain>
        <tissue evidence="22">Whole worm</tissue>
    </source>
</reference>
<comment type="cofactor">
    <cofactor evidence="1">
        <name>Mg(2+)</name>
        <dbReference type="ChEBI" id="CHEBI:18420"/>
    </cofactor>
</comment>
<dbReference type="CDD" id="cd06100">
    <property type="entry name" value="CCL_ACL-C"/>
    <property type="match status" value="1"/>
</dbReference>
<keyword evidence="23" id="KW-1185">Reference proteome</keyword>
<dbReference type="GO" id="GO:0006101">
    <property type="term" value="P:citrate metabolic process"/>
    <property type="evidence" value="ECO:0007669"/>
    <property type="project" value="InterPro"/>
</dbReference>
<dbReference type="GO" id="GO:0003878">
    <property type="term" value="F:ATP citrate synthase activity"/>
    <property type="evidence" value="ECO:0007669"/>
    <property type="project" value="UniProtKB-UniRule"/>
</dbReference>
<dbReference type="Gene3D" id="3.40.50.720">
    <property type="entry name" value="NAD(P)-binding Rossmann-like Domain"/>
    <property type="match status" value="1"/>
</dbReference>
<organism evidence="22 23">
    <name type="scientific">Fasciolopsis buskii</name>
    <dbReference type="NCBI Taxonomy" id="27845"/>
    <lineage>
        <taxon>Eukaryota</taxon>
        <taxon>Metazoa</taxon>
        <taxon>Spiralia</taxon>
        <taxon>Lophotrochozoa</taxon>
        <taxon>Platyhelminthes</taxon>
        <taxon>Trematoda</taxon>
        <taxon>Digenea</taxon>
        <taxon>Plagiorchiida</taxon>
        <taxon>Echinostomata</taxon>
        <taxon>Echinostomatoidea</taxon>
        <taxon>Fasciolidae</taxon>
        <taxon>Fasciolopsis</taxon>
    </lineage>
</organism>
<dbReference type="PIRSF" id="PIRSF036511">
    <property type="entry name" value="ATP_citrt_syn"/>
    <property type="match status" value="1"/>
</dbReference>
<evidence type="ECO:0000313" key="23">
    <source>
        <dbReference type="Proteomes" id="UP000728185"/>
    </source>
</evidence>
<evidence type="ECO:0000259" key="20">
    <source>
        <dbReference type="Pfam" id="PF16114"/>
    </source>
</evidence>
<accession>A0A8E0RIW2</accession>
<dbReference type="Pfam" id="PF16114">
    <property type="entry name" value="Citrate_bind"/>
    <property type="match status" value="1"/>
</dbReference>
<evidence type="ECO:0000256" key="10">
    <source>
        <dbReference type="ARBA" id="ARBA00022723"/>
    </source>
</evidence>
<dbReference type="EC" id="2.3.3.8" evidence="17"/>
<dbReference type="Pfam" id="PF00549">
    <property type="entry name" value="Ligase_CoA"/>
    <property type="match status" value="1"/>
</dbReference>
<dbReference type="FunFam" id="3.40.50.261:FF:000004">
    <property type="entry name" value="ATP-citrate synthase subunit"/>
    <property type="match status" value="1"/>
</dbReference>
<evidence type="ECO:0000259" key="21">
    <source>
        <dbReference type="Pfam" id="PF24948"/>
    </source>
</evidence>
<dbReference type="InterPro" id="IPR002020">
    <property type="entry name" value="Citrate_synthase"/>
</dbReference>
<comment type="similarity">
    <text evidence="4 17">In the N-terminal section; belongs to the succinate/malate CoA ligase beta subunit family.</text>
</comment>
<dbReference type="SUPFAM" id="SSF48256">
    <property type="entry name" value="Citrate synthase"/>
    <property type="match status" value="1"/>
</dbReference>
<dbReference type="GO" id="GO:0046872">
    <property type="term" value="F:metal ion binding"/>
    <property type="evidence" value="ECO:0007669"/>
    <property type="project" value="UniProtKB-UniRule"/>
</dbReference>
<dbReference type="PANTHER" id="PTHR23118">
    <property type="entry name" value="ATP-CITRATE SYNTHASE"/>
    <property type="match status" value="1"/>
</dbReference>
<evidence type="ECO:0000256" key="14">
    <source>
        <dbReference type="ARBA" id="ARBA00022843"/>
    </source>
</evidence>
<evidence type="ECO:0000256" key="17">
    <source>
        <dbReference type="PIRNR" id="PIRNR036511"/>
    </source>
</evidence>
<dbReference type="Proteomes" id="UP000728185">
    <property type="component" value="Unassembled WGS sequence"/>
</dbReference>
<keyword evidence="15" id="KW-0007">Acetylation</keyword>
<feature type="domain" description="ATP-citrate synthase/succinyl-CoA ligase C-terminal" evidence="19">
    <location>
        <begin position="693"/>
        <end position="821"/>
    </location>
</feature>
<protein>
    <recommendedName>
        <fullName evidence="17">ATP-citrate synthase</fullName>
        <ecNumber evidence="17">2.3.3.8</ecNumber>
    </recommendedName>
    <alternativeName>
        <fullName evidence="17">ATP-citrate (pro-S-)-lyase</fullName>
    </alternativeName>
    <alternativeName>
        <fullName evidence="17">Citrate cleavage enzyme</fullName>
    </alternativeName>
</protein>
<evidence type="ECO:0000256" key="9">
    <source>
        <dbReference type="ARBA" id="ARBA00022679"/>
    </source>
</evidence>
<dbReference type="Gene3D" id="3.40.50.261">
    <property type="entry name" value="Succinyl-CoA synthetase domains"/>
    <property type="match status" value="2"/>
</dbReference>
<dbReference type="SUPFAM" id="SSF52210">
    <property type="entry name" value="Succinyl-CoA synthetase domains"/>
    <property type="match status" value="1"/>
</dbReference>
<dbReference type="Pfam" id="PF00285">
    <property type="entry name" value="Citrate_synt"/>
    <property type="match status" value="1"/>
</dbReference>
<evidence type="ECO:0000256" key="15">
    <source>
        <dbReference type="ARBA" id="ARBA00022990"/>
    </source>
</evidence>
<keyword evidence="12 17" id="KW-0067">ATP-binding</keyword>
<dbReference type="InterPro" id="IPR036969">
    <property type="entry name" value="Citrate_synthase_sf"/>
</dbReference>
<dbReference type="InterPro" id="IPR033847">
    <property type="entry name" value="Citrt_syn/SCS-alpha_CS"/>
</dbReference>
<dbReference type="GO" id="GO:0005524">
    <property type="term" value="F:ATP binding"/>
    <property type="evidence" value="ECO:0007669"/>
    <property type="project" value="UniProtKB-UniRule"/>
</dbReference>
<dbReference type="InterPro" id="IPR036291">
    <property type="entry name" value="NAD(P)-bd_dom_sf"/>
</dbReference>
<dbReference type="GO" id="GO:0006633">
    <property type="term" value="P:fatty acid biosynthetic process"/>
    <property type="evidence" value="ECO:0007669"/>
    <property type="project" value="TreeGrafter"/>
</dbReference>
<evidence type="ECO:0000256" key="6">
    <source>
        <dbReference type="ARBA" id="ARBA00022499"/>
    </source>
</evidence>
<evidence type="ECO:0000256" key="16">
    <source>
        <dbReference type="ARBA" id="ARBA00023098"/>
    </source>
</evidence>
<dbReference type="FunFam" id="3.40.50.261:FF:000003">
    <property type="entry name" value="ATP-citrate synthase subunit"/>
    <property type="match status" value="1"/>
</dbReference>
<dbReference type="InterPro" id="IPR016143">
    <property type="entry name" value="Citrate_synth-like_sm_a-sub"/>
</dbReference>
<dbReference type="Gene3D" id="1.10.230.10">
    <property type="entry name" value="Cytochrome P450-Terp, domain 2"/>
    <property type="match status" value="1"/>
</dbReference>
<dbReference type="Gene3D" id="3.30.470.110">
    <property type="match status" value="1"/>
</dbReference>
<evidence type="ECO:0000256" key="8">
    <source>
        <dbReference type="ARBA" id="ARBA00022553"/>
    </source>
</evidence>
<keyword evidence="16 17" id="KW-0443">Lipid metabolism</keyword>
<comment type="catalytic activity">
    <reaction evidence="17">
        <text>oxaloacetate + acetyl-CoA + ADP + phosphate = citrate + ATP + CoA</text>
        <dbReference type="Rhea" id="RHEA:21160"/>
        <dbReference type="ChEBI" id="CHEBI:16452"/>
        <dbReference type="ChEBI" id="CHEBI:16947"/>
        <dbReference type="ChEBI" id="CHEBI:30616"/>
        <dbReference type="ChEBI" id="CHEBI:43474"/>
        <dbReference type="ChEBI" id="CHEBI:57287"/>
        <dbReference type="ChEBI" id="CHEBI:57288"/>
        <dbReference type="ChEBI" id="CHEBI:456216"/>
        <dbReference type="EC" id="2.3.3.8"/>
    </reaction>
</comment>
<evidence type="ECO:0000256" key="1">
    <source>
        <dbReference type="ARBA" id="ARBA00001946"/>
    </source>
</evidence>
<dbReference type="GO" id="GO:0005829">
    <property type="term" value="C:cytosol"/>
    <property type="evidence" value="ECO:0007669"/>
    <property type="project" value="UniProtKB-SubCell"/>
</dbReference>
<dbReference type="InterPro" id="IPR056749">
    <property type="entry name" value="Citrate_synth_N"/>
</dbReference>
<evidence type="ECO:0000256" key="5">
    <source>
        <dbReference type="ARBA" id="ARBA00022490"/>
    </source>
</evidence>
<dbReference type="Pfam" id="PF24948">
    <property type="entry name" value="Citrate_synth_N"/>
    <property type="match status" value="1"/>
</dbReference>
<comment type="caution">
    <text evidence="22">The sequence shown here is derived from an EMBL/GenBank/DDBJ whole genome shotgun (WGS) entry which is preliminary data.</text>
</comment>
<dbReference type="SUPFAM" id="SSF51735">
    <property type="entry name" value="NAD(P)-binding Rossmann-fold domains"/>
    <property type="match status" value="1"/>
</dbReference>
<keyword evidence="6" id="KW-1017">Isopeptide bond</keyword>
<keyword evidence="13 17" id="KW-0460">Magnesium</keyword>
<evidence type="ECO:0000259" key="19">
    <source>
        <dbReference type="Pfam" id="PF00549"/>
    </source>
</evidence>
<dbReference type="EMBL" id="LUCM01011568">
    <property type="protein sequence ID" value="KAA0183787.1"/>
    <property type="molecule type" value="Genomic_DNA"/>
</dbReference>
<feature type="active site" description="Tele-phosphohistidine intermediate" evidence="18">
    <location>
        <position position="798"/>
    </location>
</feature>
<dbReference type="OrthoDB" id="3261737at2759"/>
<proteinExistence type="inferred from homology"/>
<dbReference type="PROSITE" id="PS01216">
    <property type="entry name" value="SUCCINYL_COA_LIG_1"/>
    <property type="match status" value="1"/>
</dbReference>
<dbReference type="Gene3D" id="1.10.580.10">
    <property type="entry name" value="Citrate Synthase, domain 1"/>
    <property type="match status" value="1"/>
</dbReference>
<name>A0A8E0RIW2_9TREM</name>
<evidence type="ECO:0000256" key="4">
    <source>
        <dbReference type="ARBA" id="ARBA00010719"/>
    </source>
</evidence>
<dbReference type="InterPro" id="IPR016142">
    <property type="entry name" value="Citrate_synth-like_lrg_a-sub"/>
</dbReference>
<dbReference type="GO" id="GO:0006085">
    <property type="term" value="P:acetyl-CoA biosynthetic process"/>
    <property type="evidence" value="ECO:0007669"/>
    <property type="project" value="InterPro"/>
</dbReference>
<evidence type="ECO:0000256" key="18">
    <source>
        <dbReference type="PIRSR" id="PIRSR036511-1"/>
    </source>
</evidence>
<evidence type="ECO:0000256" key="11">
    <source>
        <dbReference type="ARBA" id="ARBA00022741"/>
    </source>
</evidence>
<dbReference type="AlphaFoldDB" id="A0A8E0RIW2"/>